<keyword evidence="2" id="KW-1185">Reference proteome</keyword>
<reference evidence="2" key="1">
    <citation type="submission" date="2022-10" db="EMBL/GenBank/DDBJ databases">
        <title>Genome assembly of Pristionchus species.</title>
        <authorList>
            <person name="Yoshida K."/>
            <person name="Sommer R.J."/>
        </authorList>
    </citation>
    <scope>NUCLEOTIDE SEQUENCE [LARGE SCALE GENOMIC DNA]</scope>
    <source>
        <strain evidence="2">RS5460</strain>
    </source>
</reference>
<dbReference type="AlphaFoldDB" id="A0AAN5C8T3"/>
<sequence>RSCFASLVHHRIAVEWFLRSWSINDDFLGQLGEELLIPREIQGKDAVTESKGLHGCCTVIVEFAIISNCIVSLLEDDVQFTFKVRIHPIKVQRNCSELLNYAEGHVATDELGEEWLL</sequence>
<accession>A0AAN5C8T3</accession>
<feature type="non-terminal residue" evidence="1">
    <location>
        <position position="1"/>
    </location>
</feature>
<protein>
    <submittedName>
        <fullName evidence="1">Uncharacterized protein</fullName>
    </submittedName>
</protein>
<evidence type="ECO:0000313" key="2">
    <source>
        <dbReference type="Proteomes" id="UP001328107"/>
    </source>
</evidence>
<name>A0AAN5C8T3_9BILA</name>
<comment type="caution">
    <text evidence="1">The sequence shown here is derived from an EMBL/GenBank/DDBJ whole genome shotgun (WGS) entry which is preliminary data.</text>
</comment>
<dbReference type="Proteomes" id="UP001328107">
    <property type="component" value="Unassembled WGS sequence"/>
</dbReference>
<evidence type="ECO:0000313" key="1">
    <source>
        <dbReference type="EMBL" id="GMR33109.1"/>
    </source>
</evidence>
<dbReference type="EMBL" id="BTRK01000001">
    <property type="protein sequence ID" value="GMR33109.1"/>
    <property type="molecule type" value="Genomic_DNA"/>
</dbReference>
<gene>
    <name evidence="1" type="ORF">PMAYCL1PPCAC_03304</name>
</gene>
<organism evidence="1 2">
    <name type="scientific">Pristionchus mayeri</name>
    <dbReference type="NCBI Taxonomy" id="1317129"/>
    <lineage>
        <taxon>Eukaryota</taxon>
        <taxon>Metazoa</taxon>
        <taxon>Ecdysozoa</taxon>
        <taxon>Nematoda</taxon>
        <taxon>Chromadorea</taxon>
        <taxon>Rhabditida</taxon>
        <taxon>Rhabditina</taxon>
        <taxon>Diplogasteromorpha</taxon>
        <taxon>Diplogasteroidea</taxon>
        <taxon>Neodiplogasteridae</taxon>
        <taxon>Pristionchus</taxon>
    </lineage>
</organism>
<proteinExistence type="predicted"/>